<gene>
    <name evidence="3" type="primary">axe2_1</name>
    <name evidence="3" type="ORF">SCARR_00445</name>
</gene>
<dbReference type="InterPro" id="IPR051532">
    <property type="entry name" value="Ester_Hydrolysis_Enzymes"/>
</dbReference>
<dbReference type="CDD" id="cd01834">
    <property type="entry name" value="SGNH_hydrolase_like_2"/>
    <property type="match status" value="1"/>
</dbReference>
<organism evidence="3 4">
    <name type="scientific">Pontiella sulfatireligans</name>
    <dbReference type="NCBI Taxonomy" id="2750658"/>
    <lineage>
        <taxon>Bacteria</taxon>
        <taxon>Pseudomonadati</taxon>
        <taxon>Kiritimatiellota</taxon>
        <taxon>Kiritimatiellia</taxon>
        <taxon>Kiritimatiellales</taxon>
        <taxon>Pontiellaceae</taxon>
        <taxon>Pontiella</taxon>
    </lineage>
</organism>
<dbReference type="GO" id="GO:0004622">
    <property type="term" value="F:phosphatidylcholine lysophospholipase activity"/>
    <property type="evidence" value="ECO:0007669"/>
    <property type="project" value="TreeGrafter"/>
</dbReference>
<dbReference type="Pfam" id="PF13472">
    <property type="entry name" value="Lipase_GDSL_2"/>
    <property type="match status" value="1"/>
</dbReference>
<evidence type="ECO:0000313" key="3">
    <source>
        <dbReference type="EMBL" id="VGO18393.1"/>
    </source>
</evidence>
<protein>
    <submittedName>
        <fullName evidence="3">Acetylxylan esterase</fullName>
    </submittedName>
</protein>
<sequence length="244" mass="26523">MKKFMKAGASIGIACALLYGGTAFGKESLKENDTIVFLGDSITAQALSPDGYITLTSQAIAKAYPDLNIQIIGAGKGGHKVPDCQKRLDHDVLQKNPTIVMIYIGINDVWHWTHPKVVARGKKGTTPEVFESGLKDMIRRINGVGARVILCTPSVIGEKHDGSNPNDKMLDQYSDISRKVAKETGSQLLDLRKGFLVYLKGNNPKNTEQGVLTKDSVHMNENGNRFLCEQVLDALNVPASDTDA</sequence>
<feature type="domain" description="SGNH hydrolase-type esterase" evidence="2">
    <location>
        <begin position="37"/>
        <end position="225"/>
    </location>
</feature>
<dbReference type="Gene3D" id="3.40.50.1110">
    <property type="entry name" value="SGNH hydrolase"/>
    <property type="match status" value="1"/>
</dbReference>
<dbReference type="Proteomes" id="UP000346198">
    <property type="component" value="Unassembled WGS sequence"/>
</dbReference>
<dbReference type="EMBL" id="CAAHFH010000001">
    <property type="protein sequence ID" value="VGO18393.1"/>
    <property type="molecule type" value="Genomic_DNA"/>
</dbReference>
<dbReference type="AlphaFoldDB" id="A0A6C2UEU1"/>
<dbReference type="InterPro" id="IPR036514">
    <property type="entry name" value="SGNH_hydro_sf"/>
</dbReference>
<feature type="signal peptide" evidence="1">
    <location>
        <begin position="1"/>
        <end position="25"/>
    </location>
</feature>
<name>A0A6C2UEU1_9BACT</name>
<dbReference type="SUPFAM" id="SSF52266">
    <property type="entry name" value="SGNH hydrolase"/>
    <property type="match status" value="1"/>
</dbReference>
<evidence type="ECO:0000313" key="4">
    <source>
        <dbReference type="Proteomes" id="UP000346198"/>
    </source>
</evidence>
<accession>A0A6C2UEU1</accession>
<evidence type="ECO:0000256" key="1">
    <source>
        <dbReference type="SAM" id="SignalP"/>
    </source>
</evidence>
<keyword evidence="4" id="KW-1185">Reference proteome</keyword>
<dbReference type="PANTHER" id="PTHR30383:SF5">
    <property type="entry name" value="SGNH HYDROLASE-TYPE ESTERASE DOMAIN-CONTAINING PROTEIN"/>
    <property type="match status" value="1"/>
</dbReference>
<dbReference type="PANTHER" id="PTHR30383">
    <property type="entry name" value="THIOESTERASE 1/PROTEASE 1/LYSOPHOSPHOLIPASE L1"/>
    <property type="match status" value="1"/>
</dbReference>
<reference evidence="3 4" key="1">
    <citation type="submission" date="2019-04" db="EMBL/GenBank/DDBJ databases">
        <authorList>
            <person name="Van Vliet M D."/>
        </authorList>
    </citation>
    <scope>NUCLEOTIDE SEQUENCE [LARGE SCALE GENOMIC DNA]</scope>
    <source>
        <strain evidence="3 4">F21</strain>
    </source>
</reference>
<dbReference type="InterPro" id="IPR013830">
    <property type="entry name" value="SGNH_hydro"/>
</dbReference>
<dbReference type="RefSeq" id="WP_136059881.1">
    <property type="nucleotide sequence ID" value="NZ_CAAHFH010000001.1"/>
</dbReference>
<feature type="chain" id="PRO_5025630108" evidence="1">
    <location>
        <begin position="26"/>
        <end position="244"/>
    </location>
</feature>
<evidence type="ECO:0000259" key="2">
    <source>
        <dbReference type="Pfam" id="PF13472"/>
    </source>
</evidence>
<keyword evidence="1" id="KW-0732">Signal</keyword>
<proteinExistence type="predicted"/>